<gene>
    <name evidence="15" type="ordered locus">Cfla_3341</name>
</gene>
<dbReference type="Pfam" id="PF02518">
    <property type="entry name" value="HATPase_c"/>
    <property type="match status" value="1"/>
</dbReference>
<dbReference type="SMART" id="SM00387">
    <property type="entry name" value="HATPase_c"/>
    <property type="match status" value="1"/>
</dbReference>
<keyword evidence="10" id="KW-0902">Two-component regulatory system</keyword>
<keyword evidence="7 12" id="KW-0812">Transmembrane</keyword>
<evidence type="ECO:0000313" key="16">
    <source>
        <dbReference type="Proteomes" id="UP000000849"/>
    </source>
</evidence>
<dbReference type="OrthoDB" id="9786919at2"/>
<evidence type="ECO:0000256" key="12">
    <source>
        <dbReference type="SAM" id="Phobius"/>
    </source>
</evidence>
<comment type="subcellular location">
    <subcellularLocation>
        <location evidence="3">Cell membrane</location>
    </subcellularLocation>
</comment>
<protein>
    <recommendedName>
        <fullName evidence="4">histidine kinase</fullName>
        <ecNumber evidence="4">2.7.13.3</ecNumber>
    </recommendedName>
</protein>
<dbReference type="Pfam" id="PF00512">
    <property type="entry name" value="HisKA"/>
    <property type="match status" value="1"/>
</dbReference>
<evidence type="ECO:0000256" key="7">
    <source>
        <dbReference type="ARBA" id="ARBA00022692"/>
    </source>
</evidence>
<comment type="cofactor">
    <cofactor evidence="2">
        <name>a divalent metal cation</name>
        <dbReference type="ChEBI" id="CHEBI:60240"/>
    </cofactor>
</comment>
<dbReference type="Gene3D" id="6.10.340.10">
    <property type="match status" value="1"/>
</dbReference>
<dbReference type="SUPFAM" id="SSF47384">
    <property type="entry name" value="Homodimeric domain of signal transducing histidine kinase"/>
    <property type="match status" value="1"/>
</dbReference>
<dbReference type="PRINTS" id="PR00344">
    <property type="entry name" value="BCTRLSENSOR"/>
</dbReference>
<evidence type="ECO:0000256" key="3">
    <source>
        <dbReference type="ARBA" id="ARBA00004236"/>
    </source>
</evidence>
<evidence type="ECO:0000256" key="2">
    <source>
        <dbReference type="ARBA" id="ARBA00001968"/>
    </source>
</evidence>
<dbReference type="SMART" id="SM00388">
    <property type="entry name" value="HisKA"/>
    <property type="match status" value="1"/>
</dbReference>
<evidence type="ECO:0000256" key="9">
    <source>
        <dbReference type="ARBA" id="ARBA00022989"/>
    </source>
</evidence>
<dbReference type="Pfam" id="PF00672">
    <property type="entry name" value="HAMP"/>
    <property type="match status" value="1"/>
</dbReference>
<reference evidence="15 16" key="1">
    <citation type="journal article" date="2010" name="Stand. Genomic Sci.">
        <title>Complete genome sequence of Cellulomonas flavigena type strain (134).</title>
        <authorList>
            <person name="Abt B."/>
            <person name="Foster B."/>
            <person name="Lapidus A."/>
            <person name="Clum A."/>
            <person name="Sun H."/>
            <person name="Pukall R."/>
            <person name="Lucas S."/>
            <person name="Glavina Del Rio T."/>
            <person name="Nolan M."/>
            <person name="Tice H."/>
            <person name="Cheng J.F."/>
            <person name="Pitluck S."/>
            <person name="Liolios K."/>
            <person name="Ivanova N."/>
            <person name="Mavromatis K."/>
            <person name="Ovchinnikova G."/>
            <person name="Pati A."/>
            <person name="Goodwin L."/>
            <person name="Chen A."/>
            <person name="Palaniappan K."/>
            <person name="Land M."/>
            <person name="Hauser L."/>
            <person name="Chang Y.J."/>
            <person name="Jeffries C.D."/>
            <person name="Rohde M."/>
            <person name="Goker M."/>
            <person name="Woyke T."/>
            <person name="Bristow J."/>
            <person name="Eisen J.A."/>
            <person name="Markowitz V."/>
            <person name="Hugenholtz P."/>
            <person name="Kyrpides N.C."/>
            <person name="Klenk H.P."/>
        </authorList>
    </citation>
    <scope>NUCLEOTIDE SEQUENCE [LARGE SCALE GENOMIC DNA]</scope>
    <source>
        <strain evidence="16">ATCC 482 / DSM 20109 / BCRC 11376 / JCM 18109 / NBRC 3775 / NCIMB 8073 / NRS 134</strain>
    </source>
</reference>
<keyword evidence="11 12" id="KW-0472">Membrane</keyword>
<evidence type="ECO:0000256" key="6">
    <source>
        <dbReference type="ARBA" id="ARBA00022679"/>
    </source>
</evidence>
<name>D5UC61_CELFN</name>
<dbReference type="InterPro" id="IPR036097">
    <property type="entry name" value="HisK_dim/P_sf"/>
</dbReference>
<dbReference type="PROSITE" id="PS50885">
    <property type="entry name" value="HAMP"/>
    <property type="match status" value="1"/>
</dbReference>
<dbReference type="PANTHER" id="PTHR45436">
    <property type="entry name" value="SENSOR HISTIDINE KINASE YKOH"/>
    <property type="match status" value="1"/>
</dbReference>
<evidence type="ECO:0000256" key="8">
    <source>
        <dbReference type="ARBA" id="ARBA00022777"/>
    </source>
</evidence>
<dbReference type="FunFam" id="1.10.287.130:FF:000001">
    <property type="entry name" value="Two-component sensor histidine kinase"/>
    <property type="match status" value="1"/>
</dbReference>
<evidence type="ECO:0000256" key="11">
    <source>
        <dbReference type="ARBA" id="ARBA00023136"/>
    </source>
</evidence>
<dbReference type="PROSITE" id="PS50109">
    <property type="entry name" value="HIS_KIN"/>
    <property type="match status" value="1"/>
</dbReference>
<feature type="domain" description="Histidine kinase" evidence="13">
    <location>
        <begin position="153"/>
        <end position="365"/>
    </location>
</feature>
<dbReference type="STRING" id="446466.Cfla_3341"/>
<keyword evidence="6" id="KW-0808">Transferase</keyword>
<dbReference type="GO" id="GO:0005886">
    <property type="term" value="C:plasma membrane"/>
    <property type="evidence" value="ECO:0007669"/>
    <property type="project" value="UniProtKB-SubCell"/>
</dbReference>
<feature type="domain" description="HAMP" evidence="14">
    <location>
        <begin position="82"/>
        <end position="138"/>
    </location>
</feature>
<dbReference type="CDD" id="cd00075">
    <property type="entry name" value="HATPase"/>
    <property type="match status" value="1"/>
</dbReference>
<dbReference type="PANTHER" id="PTHR45436:SF5">
    <property type="entry name" value="SENSOR HISTIDINE KINASE TRCS"/>
    <property type="match status" value="1"/>
</dbReference>
<proteinExistence type="predicted"/>
<dbReference type="EMBL" id="CP001964">
    <property type="protein sequence ID" value="ADG76220.1"/>
    <property type="molecule type" value="Genomic_DNA"/>
</dbReference>
<dbReference type="eggNOG" id="COG5002">
    <property type="taxonomic scope" value="Bacteria"/>
</dbReference>
<dbReference type="InterPro" id="IPR003594">
    <property type="entry name" value="HATPase_dom"/>
</dbReference>
<dbReference type="GO" id="GO:0000155">
    <property type="term" value="F:phosphorelay sensor kinase activity"/>
    <property type="evidence" value="ECO:0007669"/>
    <property type="project" value="InterPro"/>
</dbReference>
<evidence type="ECO:0000256" key="5">
    <source>
        <dbReference type="ARBA" id="ARBA00022553"/>
    </source>
</evidence>
<evidence type="ECO:0000259" key="13">
    <source>
        <dbReference type="PROSITE" id="PS50109"/>
    </source>
</evidence>
<evidence type="ECO:0000256" key="1">
    <source>
        <dbReference type="ARBA" id="ARBA00000085"/>
    </source>
</evidence>
<organism evidence="15 16">
    <name type="scientific">Cellulomonas flavigena (strain ATCC 482 / DSM 20109 / BCRC 11376 / JCM 18109 / NBRC 3775 / NCIMB 8073 / NRS 134)</name>
    <dbReference type="NCBI Taxonomy" id="446466"/>
    <lineage>
        <taxon>Bacteria</taxon>
        <taxon>Bacillati</taxon>
        <taxon>Actinomycetota</taxon>
        <taxon>Actinomycetes</taxon>
        <taxon>Micrococcales</taxon>
        <taxon>Cellulomonadaceae</taxon>
        <taxon>Cellulomonas</taxon>
    </lineage>
</organism>
<dbReference type="SUPFAM" id="SSF55874">
    <property type="entry name" value="ATPase domain of HSP90 chaperone/DNA topoisomerase II/histidine kinase"/>
    <property type="match status" value="1"/>
</dbReference>
<accession>D5UC61</accession>
<dbReference type="FunFam" id="3.30.565.10:FF:000006">
    <property type="entry name" value="Sensor histidine kinase WalK"/>
    <property type="match status" value="1"/>
</dbReference>
<sequence>MSAAATRPRPARSLRVRLTVLVTCLLAVGLLAALGGTLAAVNDWRGDAGSLAELQQRVRAAALTSAGVALVAVALLSWHGVRRALRPLEGIARAAEEIGAAPDRVTDRRVAAGDQPAEVARLATSLDAMLDRLDAALAARAESEQRLRTFVADAAHELRTPVTTIRGYAELFDRGARDDPQELPKVLSRIRSEAERMGDLVDDLVLLARLDAERELEHGPVDLTVLAHDAAMDARAADGERTVVVDEDGPVVVLGDEAALRQVLANLLTNVTRHTPPGTRATVRVRADGPHAVLHVADDGPGLAPEHREHVFERFYRADAGRARATGGAGLGLSIVAAIAHAHGGTVAAVPTPGGGTTITLQLPR</sequence>
<dbReference type="Gene3D" id="3.30.565.10">
    <property type="entry name" value="Histidine kinase-like ATPase, C-terminal domain"/>
    <property type="match status" value="1"/>
</dbReference>
<evidence type="ECO:0000313" key="15">
    <source>
        <dbReference type="EMBL" id="ADG76220.1"/>
    </source>
</evidence>
<dbReference type="InterPro" id="IPR003661">
    <property type="entry name" value="HisK_dim/P_dom"/>
</dbReference>
<dbReference type="GO" id="GO:0005509">
    <property type="term" value="F:calcium ion binding"/>
    <property type="evidence" value="ECO:0007669"/>
    <property type="project" value="UniProtKB-ARBA"/>
</dbReference>
<dbReference type="EC" id="2.7.13.3" evidence="4"/>
<dbReference type="Proteomes" id="UP000000849">
    <property type="component" value="Chromosome"/>
</dbReference>
<evidence type="ECO:0000259" key="14">
    <source>
        <dbReference type="PROSITE" id="PS50885"/>
    </source>
</evidence>
<dbReference type="HOGENOM" id="CLU_000445_89_6_11"/>
<dbReference type="InterPro" id="IPR050428">
    <property type="entry name" value="TCS_sensor_his_kinase"/>
</dbReference>
<dbReference type="InterPro" id="IPR036890">
    <property type="entry name" value="HATPase_C_sf"/>
</dbReference>
<evidence type="ECO:0000256" key="4">
    <source>
        <dbReference type="ARBA" id="ARBA00012438"/>
    </source>
</evidence>
<keyword evidence="16" id="KW-1185">Reference proteome</keyword>
<dbReference type="Gene3D" id="1.10.287.130">
    <property type="match status" value="1"/>
</dbReference>
<dbReference type="InterPro" id="IPR003660">
    <property type="entry name" value="HAMP_dom"/>
</dbReference>
<keyword evidence="5" id="KW-0597">Phosphoprotein</keyword>
<comment type="catalytic activity">
    <reaction evidence="1">
        <text>ATP + protein L-histidine = ADP + protein N-phospho-L-histidine.</text>
        <dbReference type="EC" id="2.7.13.3"/>
    </reaction>
</comment>
<dbReference type="SMART" id="SM00304">
    <property type="entry name" value="HAMP"/>
    <property type="match status" value="1"/>
</dbReference>
<dbReference type="InterPro" id="IPR005467">
    <property type="entry name" value="His_kinase_dom"/>
</dbReference>
<keyword evidence="8 15" id="KW-0418">Kinase</keyword>
<dbReference type="RefSeq" id="WP_013118549.1">
    <property type="nucleotide sequence ID" value="NC_014151.1"/>
</dbReference>
<dbReference type="AlphaFoldDB" id="D5UC61"/>
<evidence type="ECO:0000256" key="10">
    <source>
        <dbReference type="ARBA" id="ARBA00023012"/>
    </source>
</evidence>
<dbReference type="KEGG" id="cfl:Cfla_3341"/>
<keyword evidence="9 12" id="KW-1133">Transmembrane helix</keyword>
<dbReference type="InterPro" id="IPR004358">
    <property type="entry name" value="Sig_transdc_His_kin-like_C"/>
</dbReference>
<feature type="transmembrane region" description="Helical" evidence="12">
    <location>
        <begin position="58"/>
        <end position="78"/>
    </location>
</feature>
<dbReference type="CDD" id="cd00082">
    <property type="entry name" value="HisKA"/>
    <property type="match status" value="1"/>
</dbReference>